<dbReference type="EMBL" id="FOWE01000001">
    <property type="protein sequence ID" value="SFN84101.1"/>
    <property type="molecule type" value="Genomic_DNA"/>
</dbReference>
<proteinExistence type="predicted"/>
<keyword evidence="2" id="KW-1185">Reference proteome</keyword>
<name>A0A1I5CBV0_9ACTN</name>
<evidence type="ECO:0000313" key="2">
    <source>
        <dbReference type="Proteomes" id="UP000183642"/>
    </source>
</evidence>
<dbReference type="SUPFAM" id="SSF54593">
    <property type="entry name" value="Glyoxalase/Bleomycin resistance protein/Dihydroxybiphenyl dioxygenase"/>
    <property type="match status" value="1"/>
</dbReference>
<dbReference type="InterPro" id="IPR029068">
    <property type="entry name" value="Glyas_Bleomycin-R_OHBP_Dase"/>
</dbReference>
<dbReference type="AlphaFoldDB" id="A0A1I5CBV0"/>
<organism evidence="1 2">
    <name type="scientific">Geodermatophilus obscurus</name>
    <dbReference type="NCBI Taxonomy" id="1861"/>
    <lineage>
        <taxon>Bacteria</taxon>
        <taxon>Bacillati</taxon>
        <taxon>Actinomycetota</taxon>
        <taxon>Actinomycetes</taxon>
        <taxon>Geodermatophilales</taxon>
        <taxon>Geodermatophilaceae</taxon>
        <taxon>Geodermatophilus</taxon>
    </lineage>
</organism>
<dbReference type="RefSeq" id="WP_244273949.1">
    <property type="nucleotide sequence ID" value="NZ_FOWE01000001.1"/>
</dbReference>
<accession>A0A1I5CBV0</accession>
<reference evidence="2" key="1">
    <citation type="submission" date="2016-10" db="EMBL/GenBank/DDBJ databases">
        <authorList>
            <person name="Varghese N."/>
            <person name="Submissions S."/>
        </authorList>
    </citation>
    <scope>NUCLEOTIDE SEQUENCE [LARGE SCALE GENOMIC DNA]</scope>
    <source>
        <strain evidence="2">DSM 43161</strain>
    </source>
</reference>
<dbReference type="Proteomes" id="UP000183642">
    <property type="component" value="Unassembled WGS sequence"/>
</dbReference>
<gene>
    <name evidence="1" type="ORF">SAMN05660359_00202</name>
</gene>
<dbReference type="Gene3D" id="3.10.180.10">
    <property type="entry name" value="2,3-Dihydroxybiphenyl 1,2-Dioxygenase, domain 1"/>
    <property type="match status" value="1"/>
</dbReference>
<evidence type="ECO:0000313" key="1">
    <source>
        <dbReference type="EMBL" id="SFN84101.1"/>
    </source>
</evidence>
<sequence>MARAGGLELHLGVEEEFAAARKAHPGILVSDLDDMVRRPAAAAQYVTWDVDFPGYRRVYAADPFGNRLEFLQPA</sequence>
<protein>
    <recommendedName>
        <fullName evidence="3">VOC domain-containing protein</fullName>
    </recommendedName>
</protein>
<evidence type="ECO:0008006" key="3">
    <source>
        <dbReference type="Google" id="ProtNLM"/>
    </source>
</evidence>